<dbReference type="EMBL" id="GBHO01006721">
    <property type="protein sequence ID" value="JAG36883.1"/>
    <property type="molecule type" value="Transcribed_RNA"/>
</dbReference>
<evidence type="ECO:0000256" key="1">
    <source>
        <dbReference type="SAM" id="MobiDB-lite"/>
    </source>
</evidence>
<feature type="non-terminal residue" evidence="2">
    <location>
        <position position="101"/>
    </location>
</feature>
<proteinExistence type="predicted"/>
<reference evidence="2" key="1">
    <citation type="journal article" date="2014" name="PLoS ONE">
        <title>Transcriptome-Based Identification of ABC Transporters in the Western Tarnished Plant Bug Lygus hesperus.</title>
        <authorList>
            <person name="Hull J.J."/>
            <person name="Chaney K."/>
            <person name="Geib S.M."/>
            <person name="Fabrick J.A."/>
            <person name="Brent C.S."/>
            <person name="Walsh D."/>
            <person name="Lavine L.C."/>
        </authorList>
    </citation>
    <scope>NUCLEOTIDE SEQUENCE</scope>
</reference>
<feature type="non-terminal residue" evidence="2">
    <location>
        <position position="1"/>
    </location>
</feature>
<reference evidence="2" key="2">
    <citation type="submission" date="2014-07" db="EMBL/GenBank/DDBJ databases">
        <authorList>
            <person name="Hull J."/>
        </authorList>
    </citation>
    <scope>NUCLEOTIDE SEQUENCE</scope>
</reference>
<protein>
    <submittedName>
        <fullName evidence="2">TBC domain-containing protein C26F1.09</fullName>
    </submittedName>
</protein>
<gene>
    <name evidence="2" type="ORF">CM83_104220</name>
</gene>
<organism evidence="2">
    <name type="scientific">Lygus hesperus</name>
    <name type="common">Western plant bug</name>
    <dbReference type="NCBI Taxonomy" id="30085"/>
    <lineage>
        <taxon>Eukaryota</taxon>
        <taxon>Metazoa</taxon>
        <taxon>Ecdysozoa</taxon>
        <taxon>Arthropoda</taxon>
        <taxon>Hexapoda</taxon>
        <taxon>Insecta</taxon>
        <taxon>Pterygota</taxon>
        <taxon>Neoptera</taxon>
        <taxon>Paraneoptera</taxon>
        <taxon>Hemiptera</taxon>
        <taxon>Heteroptera</taxon>
        <taxon>Panheteroptera</taxon>
        <taxon>Cimicomorpha</taxon>
        <taxon>Miridae</taxon>
        <taxon>Mirini</taxon>
        <taxon>Lygus</taxon>
    </lineage>
</organism>
<feature type="region of interest" description="Disordered" evidence="1">
    <location>
        <begin position="1"/>
        <end position="20"/>
    </location>
</feature>
<name>A0A0A9Z0L0_LYGHE</name>
<dbReference type="AlphaFoldDB" id="A0A0A9Z0L0"/>
<accession>A0A0A9Z0L0</accession>
<sequence length="101" mass="10993">DQSVQIEVLGSQPVESELGQAEAHLTTITEDRQSLKRALFSDPNDPSYTPDPESNSDSGSDVSESELEQSESEARPQRTTKVASVKAISVGKRFKKVSKSK</sequence>
<feature type="compositionally biased region" description="Low complexity" evidence="1">
    <location>
        <begin position="53"/>
        <end position="62"/>
    </location>
</feature>
<feature type="region of interest" description="Disordered" evidence="1">
    <location>
        <begin position="37"/>
        <end position="84"/>
    </location>
</feature>
<evidence type="ECO:0000313" key="2">
    <source>
        <dbReference type="EMBL" id="JAG36883.1"/>
    </source>
</evidence>